<comment type="caution">
    <text evidence="2">The sequence shown here is derived from an EMBL/GenBank/DDBJ whole genome shotgun (WGS) entry which is preliminary data.</text>
</comment>
<evidence type="ECO:0000256" key="1">
    <source>
        <dbReference type="SAM" id="Phobius"/>
    </source>
</evidence>
<dbReference type="PANTHER" id="PTHR34219:SF6">
    <property type="entry name" value="BLR3280 PROTEIN"/>
    <property type="match status" value="1"/>
</dbReference>
<name>A0A853FX58_9BURK</name>
<dbReference type="EMBL" id="JACCEM010000008">
    <property type="protein sequence ID" value="NYT50674.1"/>
    <property type="molecule type" value="Genomic_DNA"/>
</dbReference>
<dbReference type="RefSeq" id="WP_180156857.1">
    <property type="nucleotide sequence ID" value="NZ_JACCEM010000008.1"/>
</dbReference>
<reference evidence="2 3" key="1">
    <citation type="submission" date="2020-07" db="EMBL/GenBank/DDBJ databases">
        <title>Taxonomic revisions and descriptions of new bacterial species based on genomic comparisons in the high-G+C-content subgroup of the family Alcaligenaceae.</title>
        <authorList>
            <person name="Szabo A."/>
            <person name="Felfoldi T."/>
        </authorList>
    </citation>
    <scope>NUCLEOTIDE SEQUENCE [LARGE SCALE GENOMIC DNA]</scope>
    <source>
        <strain evidence="2 3">LMG 24012</strain>
    </source>
</reference>
<sequence length="498" mass="54550">MGKMKRLIYLAHRWLGIGACVLMLLWFASGVVMLYVGYPKLTPPERLAALPPLAEEACRAPLDGLEGRPLDDPRATAVLTSAGGGPVYLLREGRGPIRVFSALTGSAVQGPAGAREAVASAQAFAGAPALGYLGTIQEDRWTHGRGLDVHRPLHRVLVDGPEPSTLYVSSATGQVVLDAPESQQRWNYLGAWLHWLYMLRFQSVDPVWSWIVIALSAAGTVLAASGVCVGIWRWRFRGRYKSGSRSPYRAPMMKWHHIGGLLFGAFLSFWIFSGLMSMNPGGVFSARHGAPDMAAYRSAGSADFSGLREPARIVAALRGAGFAPVELAWLSLAGRPYVLAHDAAADSRIVTAEGHGLEVRDRWRPEEIRPAAGRLFKADTRRLSVLSDYDAYYYRRHAEAMNGGAPRGLPALMLQFADPDDTRVYIDLRTGEVNLALARSERAGRWLFYFLHSWDTPALLRAGPLRDAVLIFLSLGGMLVAATGIVIGWRRLRRKGVR</sequence>
<evidence type="ECO:0000313" key="3">
    <source>
        <dbReference type="Proteomes" id="UP000559809"/>
    </source>
</evidence>
<organism evidence="2 3">
    <name type="scientific">Parapusillimonas granuli</name>
    <dbReference type="NCBI Taxonomy" id="380911"/>
    <lineage>
        <taxon>Bacteria</taxon>
        <taxon>Pseudomonadati</taxon>
        <taxon>Pseudomonadota</taxon>
        <taxon>Betaproteobacteria</taxon>
        <taxon>Burkholderiales</taxon>
        <taxon>Alcaligenaceae</taxon>
        <taxon>Parapusillimonas</taxon>
    </lineage>
</organism>
<keyword evidence="1" id="KW-1133">Transmembrane helix</keyword>
<dbReference type="PANTHER" id="PTHR34219">
    <property type="entry name" value="IRON-REGULATED INNER MEMBRANE PROTEIN-RELATED"/>
    <property type="match status" value="1"/>
</dbReference>
<keyword evidence="1" id="KW-0812">Transmembrane</keyword>
<dbReference type="Pfam" id="PF03929">
    <property type="entry name" value="PepSY_TM"/>
    <property type="match status" value="1"/>
</dbReference>
<proteinExistence type="predicted"/>
<feature type="transmembrane region" description="Helical" evidence="1">
    <location>
        <begin position="255"/>
        <end position="275"/>
    </location>
</feature>
<gene>
    <name evidence="2" type="ORF">H0A72_15250</name>
</gene>
<protein>
    <submittedName>
        <fullName evidence="2">PepSY domain-containing protein</fullName>
    </submittedName>
</protein>
<keyword evidence="3" id="KW-1185">Reference proteome</keyword>
<dbReference type="InterPro" id="IPR005625">
    <property type="entry name" value="PepSY-ass_TM"/>
</dbReference>
<evidence type="ECO:0000313" key="2">
    <source>
        <dbReference type="EMBL" id="NYT50674.1"/>
    </source>
</evidence>
<feature type="transmembrane region" description="Helical" evidence="1">
    <location>
        <begin position="12"/>
        <end position="38"/>
    </location>
</feature>
<feature type="transmembrane region" description="Helical" evidence="1">
    <location>
        <begin position="207"/>
        <end position="234"/>
    </location>
</feature>
<feature type="transmembrane region" description="Helical" evidence="1">
    <location>
        <begin position="468"/>
        <end position="489"/>
    </location>
</feature>
<dbReference type="AlphaFoldDB" id="A0A853FX58"/>
<accession>A0A853FX58</accession>
<dbReference type="Proteomes" id="UP000559809">
    <property type="component" value="Unassembled WGS sequence"/>
</dbReference>
<keyword evidence="1" id="KW-0472">Membrane</keyword>